<protein>
    <submittedName>
        <fullName evidence="1">Uncharacterized protein</fullName>
    </submittedName>
</protein>
<sequence length="71" mass="7746">MQADLAHLLAKSRHFLGGDGQRGLGRHIAARRAGAARGEHQIAAGMVDQVDQRFGDCRLVVRNQALHPLPR</sequence>
<accession>A0A8K1NCC3</accession>
<proteinExistence type="predicted"/>
<reference evidence="1" key="1">
    <citation type="submission" date="2021-08" db="EMBL/GenBank/DDBJ databases">
        <authorList>
            <person name="Niu Y."/>
        </authorList>
    </citation>
    <scope>NUCLEOTIDE SEQUENCE</scope>
</reference>
<dbReference type="EMBL" id="MZ727379">
    <property type="protein sequence ID" value="UCW44489.1"/>
    <property type="molecule type" value="Genomic_DNA"/>
</dbReference>
<name>A0A8K1NCC3_9VIRU</name>
<evidence type="ECO:0000313" key="1">
    <source>
        <dbReference type="EMBL" id="UCW44489.1"/>
    </source>
</evidence>
<organism evidence="1">
    <name type="scientific">Pseudomonas phage PPAT</name>
    <dbReference type="NCBI Taxonomy" id="2871158"/>
    <lineage>
        <taxon>Viruses</taxon>
    </lineage>
</organism>